<protein>
    <recommendedName>
        <fullName evidence="4">Transglycosylase SLT domain-containing protein</fullName>
    </recommendedName>
</protein>
<dbReference type="EMBL" id="NHON01000018">
    <property type="protein sequence ID" value="OWJ66844.1"/>
    <property type="molecule type" value="Genomic_DNA"/>
</dbReference>
<accession>A0A211ZNV5</accession>
<sequence>MLAIVAGSLLMTAAPATNHPAPDFAVPASPLVPGLALGPEVPDEILHSSDHAFAELLAAAESSRDPLQMNKGGYAGLFQLGESAAAIAGIYDPGGPLSAEDTRNRWRGTFHIPGYPQVRTIGDFLDTPAAQIAAFRLHLAHLDREIAQRGLNRHIGGYVAGVPITWDGLRAMMHLGGPDGTERFIATAGAYDPADDNGVRISDYGRRFAGVTAIQPTKPAVIPTVATTIAAPSLAGGPIKPAPTSAPASAVVIPTLVATTPSPRRRPSDRNRAQRKRGARGRPFPNNGSEVVRISAWRTGSSGGRRPCRTSCARPRAGRG</sequence>
<feature type="region of interest" description="Disordered" evidence="1">
    <location>
        <begin position="256"/>
        <end position="320"/>
    </location>
</feature>
<dbReference type="AlphaFoldDB" id="A0A211ZNV5"/>
<gene>
    <name evidence="2" type="ORF">BWR60_12160</name>
</gene>
<organism evidence="2 3">
    <name type="scientific">Inquilinus limosus</name>
    <dbReference type="NCBI Taxonomy" id="171674"/>
    <lineage>
        <taxon>Bacteria</taxon>
        <taxon>Pseudomonadati</taxon>
        <taxon>Pseudomonadota</taxon>
        <taxon>Alphaproteobacteria</taxon>
        <taxon>Rhodospirillales</taxon>
        <taxon>Rhodospirillaceae</taxon>
        <taxon>Inquilinus</taxon>
    </lineage>
</organism>
<evidence type="ECO:0008006" key="4">
    <source>
        <dbReference type="Google" id="ProtNLM"/>
    </source>
</evidence>
<name>A0A211ZNV5_9PROT</name>
<dbReference type="Proteomes" id="UP000196655">
    <property type="component" value="Unassembled WGS sequence"/>
</dbReference>
<comment type="caution">
    <text evidence="2">The sequence shown here is derived from an EMBL/GenBank/DDBJ whole genome shotgun (WGS) entry which is preliminary data.</text>
</comment>
<proteinExistence type="predicted"/>
<evidence type="ECO:0000313" key="2">
    <source>
        <dbReference type="EMBL" id="OWJ66844.1"/>
    </source>
</evidence>
<reference evidence="3" key="1">
    <citation type="submission" date="2017-05" db="EMBL/GenBank/DDBJ databases">
        <authorList>
            <person name="Macchi M."/>
            <person name="Festa S."/>
            <person name="Coppotelli B.M."/>
            <person name="Morelli I.S."/>
        </authorList>
    </citation>
    <scope>NUCLEOTIDE SEQUENCE [LARGE SCALE GENOMIC DNA]</scope>
    <source>
        <strain evidence="3">I</strain>
    </source>
</reference>
<keyword evidence="3" id="KW-1185">Reference proteome</keyword>
<evidence type="ECO:0000313" key="3">
    <source>
        <dbReference type="Proteomes" id="UP000196655"/>
    </source>
</evidence>
<evidence type="ECO:0000256" key="1">
    <source>
        <dbReference type="SAM" id="MobiDB-lite"/>
    </source>
</evidence>